<evidence type="ECO:0000256" key="1">
    <source>
        <dbReference type="SAM" id="Coils"/>
    </source>
</evidence>
<dbReference type="KEGG" id="senf:GJR95_35495"/>
<evidence type="ECO:0000313" key="2">
    <source>
        <dbReference type="EMBL" id="QHV99997.1"/>
    </source>
</evidence>
<gene>
    <name evidence="2" type="ORF">GJR95_35495</name>
</gene>
<sequence>MNTYLNDLVAYRKKKTRLFKWKVVETYRTERVQASEIEERLGISGTELRRLNRSYFRYRLLPLLFPKNRRKAMKRDADYVKMLEKKLAETENQFLRLQAEAYQTVIQIAEEQFHIPIIKKPGARRPKN</sequence>
<evidence type="ECO:0000313" key="3">
    <source>
        <dbReference type="Proteomes" id="UP000464577"/>
    </source>
</evidence>
<reference evidence="2 3" key="1">
    <citation type="submission" date="2019-11" db="EMBL/GenBank/DDBJ databases">
        <title>Spirosoma endbachense sp. nov., isolated from a natural salt meadow.</title>
        <authorList>
            <person name="Rojas J."/>
            <person name="Ambika Manirajan B."/>
            <person name="Ratering S."/>
            <person name="Suarez C."/>
            <person name="Geissler-Plaum R."/>
            <person name="Schnell S."/>
        </authorList>
    </citation>
    <scope>NUCLEOTIDE SEQUENCE [LARGE SCALE GENOMIC DNA]</scope>
    <source>
        <strain evidence="2 3">I-24</strain>
    </source>
</reference>
<keyword evidence="3" id="KW-1185">Reference proteome</keyword>
<feature type="coiled-coil region" evidence="1">
    <location>
        <begin position="80"/>
        <end position="112"/>
    </location>
</feature>
<dbReference type="EMBL" id="CP045997">
    <property type="protein sequence ID" value="QHV99997.1"/>
    <property type="molecule type" value="Genomic_DNA"/>
</dbReference>
<keyword evidence="1" id="KW-0175">Coiled coil</keyword>
<proteinExistence type="predicted"/>
<name>A0A6P1W7I1_9BACT</name>
<dbReference type="Proteomes" id="UP000464577">
    <property type="component" value="Chromosome"/>
</dbReference>
<evidence type="ECO:0008006" key="4">
    <source>
        <dbReference type="Google" id="ProtNLM"/>
    </source>
</evidence>
<dbReference type="RefSeq" id="WP_162390388.1">
    <property type="nucleotide sequence ID" value="NZ_CP045997.1"/>
</dbReference>
<organism evidence="2 3">
    <name type="scientific">Spirosoma endbachense</name>
    <dbReference type="NCBI Taxonomy" id="2666025"/>
    <lineage>
        <taxon>Bacteria</taxon>
        <taxon>Pseudomonadati</taxon>
        <taxon>Bacteroidota</taxon>
        <taxon>Cytophagia</taxon>
        <taxon>Cytophagales</taxon>
        <taxon>Cytophagaceae</taxon>
        <taxon>Spirosoma</taxon>
    </lineage>
</organism>
<accession>A0A6P1W7I1</accession>
<dbReference type="AlphaFoldDB" id="A0A6P1W7I1"/>
<protein>
    <recommendedName>
        <fullName evidence="4">Transposase</fullName>
    </recommendedName>
</protein>